<dbReference type="InterPro" id="IPR050204">
    <property type="entry name" value="AraC_XylS_family_regulators"/>
</dbReference>
<dbReference type="OrthoDB" id="9799345at2"/>
<dbReference type="PROSITE" id="PS01124">
    <property type="entry name" value="HTH_ARAC_FAMILY_2"/>
    <property type="match status" value="1"/>
</dbReference>
<keyword evidence="3" id="KW-0804">Transcription</keyword>
<dbReference type="RefSeq" id="WP_091671746.1">
    <property type="nucleotide sequence ID" value="NZ_FOKG01000004.1"/>
</dbReference>
<dbReference type="GO" id="GO:0043565">
    <property type="term" value="F:sequence-specific DNA binding"/>
    <property type="evidence" value="ECO:0007669"/>
    <property type="project" value="InterPro"/>
</dbReference>
<dbReference type="Pfam" id="PF12833">
    <property type="entry name" value="HTH_18"/>
    <property type="match status" value="1"/>
</dbReference>
<dbReference type="GO" id="GO:0003700">
    <property type="term" value="F:DNA-binding transcription factor activity"/>
    <property type="evidence" value="ECO:0007669"/>
    <property type="project" value="InterPro"/>
</dbReference>
<organism evidence="5 6">
    <name type="scientific">Amycolatopsis marina</name>
    <dbReference type="NCBI Taxonomy" id="490629"/>
    <lineage>
        <taxon>Bacteria</taxon>
        <taxon>Bacillati</taxon>
        <taxon>Actinomycetota</taxon>
        <taxon>Actinomycetes</taxon>
        <taxon>Pseudonocardiales</taxon>
        <taxon>Pseudonocardiaceae</taxon>
        <taxon>Amycolatopsis</taxon>
    </lineage>
</organism>
<dbReference type="InterPro" id="IPR020449">
    <property type="entry name" value="Tscrpt_reg_AraC-type_HTH"/>
</dbReference>
<dbReference type="InterPro" id="IPR018060">
    <property type="entry name" value="HTH_AraC"/>
</dbReference>
<feature type="domain" description="HTH araC/xylS-type" evidence="4">
    <location>
        <begin position="215"/>
        <end position="315"/>
    </location>
</feature>
<sequence length="315" mass="35878">MNDGAIVVETSTTKAVRPPERADYWSELINSFHCPMTAEFDHRRDFHGEVACRRTDSYQLVEWTADEARYRRTIAQIRRNTDEDYRLVLPVAGQIALRQYDLGSRLPPGTAGLMTMSEPFEFTQYGGTHAYVMTIPRREVDHRLHRSAPVAGRFDLSTGLGRVVAGLALGLFQESETLTLRQFDAVADRLVELLCMLIIGDVRLTAPTHLTELEAAVRFYVREHAADAHLNGRTVAHALGWSLRQVQLALQHAGTTPRELIREERLQLARERLRNPAYHHWTVTEVARRSGFSSLSAFSNSFRQRFGVRPRQARD</sequence>
<evidence type="ECO:0000256" key="3">
    <source>
        <dbReference type="ARBA" id="ARBA00023163"/>
    </source>
</evidence>
<dbReference type="EMBL" id="FOKG01000004">
    <property type="protein sequence ID" value="SFB05176.1"/>
    <property type="molecule type" value="Genomic_DNA"/>
</dbReference>
<name>A0A1I0XXM0_9PSEU</name>
<evidence type="ECO:0000256" key="1">
    <source>
        <dbReference type="ARBA" id="ARBA00023015"/>
    </source>
</evidence>
<proteinExistence type="predicted"/>
<dbReference type="InterPro" id="IPR009057">
    <property type="entry name" value="Homeodomain-like_sf"/>
</dbReference>
<keyword evidence="2 5" id="KW-0238">DNA-binding</keyword>
<accession>A0A1I0XXM0</accession>
<dbReference type="SUPFAM" id="SSF46689">
    <property type="entry name" value="Homeodomain-like"/>
    <property type="match status" value="1"/>
</dbReference>
<dbReference type="Gene3D" id="1.10.10.60">
    <property type="entry name" value="Homeodomain-like"/>
    <property type="match status" value="1"/>
</dbReference>
<dbReference type="Proteomes" id="UP000243799">
    <property type="component" value="Unassembled WGS sequence"/>
</dbReference>
<reference evidence="6" key="1">
    <citation type="submission" date="2016-10" db="EMBL/GenBank/DDBJ databases">
        <authorList>
            <person name="Varghese N."/>
            <person name="Submissions S."/>
        </authorList>
    </citation>
    <scope>NUCLEOTIDE SEQUENCE [LARGE SCALE GENOMIC DNA]</scope>
    <source>
        <strain evidence="6">CGMCC 4.3568</strain>
    </source>
</reference>
<keyword evidence="6" id="KW-1185">Reference proteome</keyword>
<evidence type="ECO:0000313" key="6">
    <source>
        <dbReference type="Proteomes" id="UP000243799"/>
    </source>
</evidence>
<dbReference type="STRING" id="490629.SAMN05216266_10459"/>
<dbReference type="Pfam" id="PF14525">
    <property type="entry name" value="AraC_binding_2"/>
    <property type="match status" value="1"/>
</dbReference>
<dbReference type="AlphaFoldDB" id="A0A1I0XXM0"/>
<protein>
    <submittedName>
        <fullName evidence="5">AraC-type DNA-binding protein</fullName>
    </submittedName>
</protein>
<evidence type="ECO:0000259" key="4">
    <source>
        <dbReference type="PROSITE" id="PS01124"/>
    </source>
</evidence>
<dbReference type="PRINTS" id="PR00032">
    <property type="entry name" value="HTHARAC"/>
</dbReference>
<keyword evidence="1" id="KW-0805">Transcription regulation</keyword>
<evidence type="ECO:0000313" key="5">
    <source>
        <dbReference type="EMBL" id="SFB05176.1"/>
    </source>
</evidence>
<gene>
    <name evidence="5" type="ORF">SAMN05216266_10459</name>
</gene>
<dbReference type="SMART" id="SM00342">
    <property type="entry name" value="HTH_ARAC"/>
    <property type="match status" value="1"/>
</dbReference>
<dbReference type="InterPro" id="IPR035418">
    <property type="entry name" value="AraC-bd_2"/>
</dbReference>
<dbReference type="PANTHER" id="PTHR46796">
    <property type="entry name" value="HTH-TYPE TRANSCRIPTIONAL ACTIVATOR RHAS-RELATED"/>
    <property type="match status" value="1"/>
</dbReference>
<dbReference type="PANTHER" id="PTHR46796:SF6">
    <property type="entry name" value="ARAC SUBFAMILY"/>
    <property type="match status" value="1"/>
</dbReference>
<evidence type="ECO:0000256" key="2">
    <source>
        <dbReference type="ARBA" id="ARBA00023125"/>
    </source>
</evidence>